<dbReference type="AlphaFoldDB" id="A0AAV2Q645"/>
<dbReference type="EMBL" id="CAXKWB010004190">
    <property type="protein sequence ID" value="CAL4072607.1"/>
    <property type="molecule type" value="Genomic_DNA"/>
</dbReference>
<reference evidence="2 3" key="1">
    <citation type="submission" date="2024-05" db="EMBL/GenBank/DDBJ databases">
        <authorList>
            <person name="Wallberg A."/>
        </authorList>
    </citation>
    <scope>NUCLEOTIDE SEQUENCE [LARGE SCALE GENOMIC DNA]</scope>
</reference>
<comment type="caution">
    <text evidence="2">The sequence shown here is derived from an EMBL/GenBank/DDBJ whole genome shotgun (WGS) entry which is preliminary data.</text>
</comment>
<keyword evidence="1" id="KW-0732">Signal</keyword>
<feature type="signal peptide" evidence="1">
    <location>
        <begin position="1"/>
        <end position="16"/>
    </location>
</feature>
<evidence type="ECO:0000256" key="1">
    <source>
        <dbReference type="SAM" id="SignalP"/>
    </source>
</evidence>
<accession>A0AAV2Q645</accession>
<proteinExistence type="predicted"/>
<protein>
    <submittedName>
        <fullName evidence="2">Uncharacterized protein</fullName>
    </submittedName>
</protein>
<evidence type="ECO:0000313" key="2">
    <source>
        <dbReference type="EMBL" id="CAL4072607.1"/>
    </source>
</evidence>
<feature type="chain" id="PRO_5043348761" evidence="1">
    <location>
        <begin position="17"/>
        <end position="173"/>
    </location>
</feature>
<keyword evidence="3" id="KW-1185">Reference proteome</keyword>
<sequence>MNPLMLLPIMAMGCAAAPHGVVALHGAALPYAHLGHVAALPGYTVNGEIRTVDAADLKDVPLVAHAGVYAHHGLVHAPLAAYPAVVAAEADEEEDKTVAVHTALGYSGLGYHGLGLHSLGYNGLGLHGLSYNGLGLHGLGYNGLGLHGLGLHGLAYHGLPVVAAAAAEEESEE</sequence>
<organism evidence="2 3">
    <name type="scientific">Meganyctiphanes norvegica</name>
    <name type="common">Northern krill</name>
    <name type="synonym">Thysanopoda norvegica</name>
    <dbReference type="NCBI Taxonomy" id="48144"/>
    <lineage>
        <taxon>Eukaryota</taxon>
        <taxon>Metazoa</taxon>
        <taxon>Ecdysozoa</taxon>
        <taxon>Arthropoda</taxon>
        <taxon>Crustacea</taxon>
        <taxon>Multicrustacea</taxon>
        <taxon>Malacostraca</taxon>
        <taxon>Eumalacostraca</taxon>
        <taxon>Eucarida</taxon>
        <taxon>Euphausiacea</taxon>
        <taxon>Euphausiidae</taxon>
        <taxon>Meganyctiphanes</taxon>
    </lineage>
</organism>
<gene>
    <name evidence="2" type="ORF">MNOR_LOCUS8877</name>
</gene>
<dbReference type="Proteomes" id="UP001497623">
    <property type="component" value="Unassembled WGS sequence"/>
</dbReference>
<name>A0AAV2Q645_MEGNR</name>
<evidence type="ECO:0000313" key="3">
    <source>
        <dbReference type="Proteomes" id="UP001497623"/>
    </source>
</evidence>